<reference evidence="3" key="1">
    <citation type="submission" date="2016-03" db="EMBL/GenBank/DDBJ databases">
        <title>Complete genome sequence of the type strain Actinoalloteichus hymeniacidonis DSM 45092.</title>
        <authorList>
            <person name="Schaffert L."/>
            <person name="Albersmeier A."/>
            <person name="Winkler A."/>
            <person name="Kalinowski J."/>
            <person name="Zotchev S."/>
            <person name="Ruckert C."/>
        </authorList>
    </citation>
    <scope>NUCLEOTIDE SEQUENCE [LARGE SCALE GENOMIC DNA]</scope>
    <source>
        <strain evidence="3">HPA177(T) (DSM 45092(T))</strain>
    </source>
</reference>
<keyword evidence="3" id="KW-1185">Reference proteome</keyword>
<dbReference type="AlphaFoldDB" id="A0AAC9HN87"/>
<proteinExistence type="predicted"/>
<dbReference type="PROSITE" id="PS51257">
    <property type="entry name" value="PROKAR_LIPOPROTEIN"/>
    <property type="match status" value="1"/>
</dbReference>
<evidence type="ECO:0000256" key="1">
    <source>
        <dbReference type="SAM" id="SignalP"/>
    </source>
</evidence>
<protein>
    <submittedName>
        <fullName evidence="2">DUF3558 family protein</fullName>
    </submittedName>
</protein>
<dbReference type="Proteomes" id="UP000095210">
    <property type="component" value="Chromosome"/>
</dbReference>
<accession>A0AAC9HN87</accession>
<dbReference type="RefSeq" id="WP_069847766.1">
    <property type="nucleotide sequence ID" value="NZ_CP014859.1"/>
</dbReference>
<evidence type="ECO:0000313" key="3">
    <source>
        <dbReference type="Proteomes" id="UP000095210"/>
    </source>
</evidence>
<keyword evidence="1" id="KW-0732">Signal</keyword>
<name>A0AAC9HN87_9PSEU</name>
<sequence>MNRILRTTLCTTAFAALALSGCSNDVGGEVTTVDQAVADAEASSPSDEERTVDDLDVDAAAQNPCVLLTDEQLAGLQLVEPGELDESGGVGQCSWSNRESTSVKRLFAGRDDVAGGIAELTANSASFPFFEAGIEVAGRPSVHYDTMAEPIGQCSVQVDLTADSALLITAYLAEEDPAYHDPCTKSDEIASLMIENIHAGF</sequence>
<organism evidence="2 3">
    <name type="scientific">Actinoalloteichus hymeniacidonis</name>
    <dbReference type="NCBI Taxonomy" id="340345"/>
    <lineage>
        <taxon>Bacteria</taxon>
        <taxon>Bacillati</taxon>
        <taxon>Actinomycetota</taxon>
        <taxon>Actinomycetes</taxon>
        <taxon>Pseudonocardiales</taxon>
        <taxon>Pseudonocardiaceae</taxon>
        <taxon>Actinoalloteichus</taxon>
    </lineage>
</organism>
<dbReference type="KEGG" id="ahm:TL08_07890"/>
<feature type="signal peptide" evidence="1">
    <location>
        <begin position="1"/>
        <end position="18"/>
    </location>
</feature>
<dbReference type="EMBL" id="CP014859">
    <property type="protein sequence ID" value="AOS62395.1"/>
    <property type="molecule type" value="Genomic_DNA"/>
</dbReference>
<gene>
    <name evidence="2" type="ORF">TL08_07890</name>
</gene>
<feature type="chain" id="PRO_5042129476" evidence="1">
    <location>
        <begin position="19"/>
        <end position="201"/>
    </location>
</feature>
<evidence type="ECO:0000313" key="2">
    <source>
        <dbReference type="EMBL" id="AOS62395.1"/>
    </source>
</evidence>
<dbReference type="InterPro" id="IPR024520">
    <property type="entry name" value="DUF3558"/>
</dbReference>
<dbReference type="Pfam" id="PF12079">
    <property type="entry name" value="DUF3558"/>
    <property type="match status" value="1"/>
</dbReference>